<name>A0AAD9UJD1_RIDPI</name>
<organism evidence="2 3">
    <name type="scientific">Ridgeia piscesae</name>
    <name type="common">Tubeworm</name>
    <dbReference type="NCBI Taxonomy" id="27915"/>
    <lineage>
        <taxon>Eukaryota</taxon>
        <taxon>Metazoa</taxon>
        <taxon>Spiralia</taxon>
        <taxon>Lophotrochozoa</taxon>
        <taxon>Annelida</taxon>
        <taxon>Polychaeta</taxon>
        <taxon>Sedentaria</taxon>
        <taxon>Canalipalpata</taxon>
        <taxon>Sabellida</taxon>
        <taxon>Siboglinidae</taxon>
        <taxon>Ridgeia</taxon>
    </lineage>
</organism>
<dbReference type="Pfam" id="PF07525">
    <property type="entry name" value="SOCS_box"/>
    <property type="match status" value="1"/>
</dbReference>
<accession>A0AAD9UJD1</accession>
<dbReference type="EMBL" id="JAODUO010000048">
    <property type="protein sequence ID" value="KAK2191664.1"/>
    <property type="molecule type" value="Genomic_DNA"/>
</dbReference>
<evidence type="ECO:0000313" key="2">
    <source>
        <dbReference type="EMBL" id="KAK2191664.1"/>
    </source>
</evidence>
<dbReference type="InterPro" id="IPR036036">
    <property type="entry name" value="SOCS_box-like_dom_sf"/>
</dbReference>
<dbReference type="InterPro" id="IPR001496">
    <property type="entry name" value="SOCS_box"/>
</dbReference>
<dbReference type="SUPFAM" id="SSF50969">
    <property type="entry name" value="YVTN repeat-like/Quinoprotein amine dehydrogenase"/>
    <property type="match status" value="1"/>
</dbReference>
<evidence type="ECO:0000313" key="3">
    <source>
        <dbReference type="Proteomes" id="UP001209878"/>
    </source>
</evidence>
<sequence>MGTTSSRRAPCEITHACRLRKSEDVQAWGIEYSEVLVRWKYTSVLWGFEPRIDYTSNVKARLQPWCTSGRYFSVRYDPPGKALQRPYFLVTLAEGCFRQETHIRLPCSYHTRLHVESEPAGHYLKALQVVGYRDGIAILQVNCTDPCMEFLVVHMKTGTVLTKLREPVSGRHYLCDCIISPDLSYFIVKPNAMYVLNFCRRGDYRDAMLLVSCRGGGEGGPVVKTLFDGAAVRPFVLFDPRYTHRRVAVGNYVRDGRDVLAVYDVVAGAVVVASDVSSLYQTTHNIAWSADGSYVASLVLGRSVKDGLFNFPRVLIYASDDLRVLHAVRTSLLAEVPTLSPAALFPLFSETGMHLAVAYGEQDTFYQQVAGVNVHKVPLHVNLQSLCRLTIRDYFDGQDVERLPLPSKLKAFLRFQPCYE</sequence>
<dbReference type="SUPFAM" id="SSF158235">
    <property type="entry name" value="SOCS box-like"/>
    <property type="match status" value="1"/>
</dbReference>
<comment type="caution">
    <text evidence="2">The sequence shown here is derived from an EMBL/GenBank/DDBJ whole genome shotgun (WGS) entry which is preliminary data.</text>
</comment>
<gene>
    <name evidence="2" type="ORF">NP493_48g04016</name>
</gene>
<protein>
    <recommendedName>
        <fullName evidence="1">SOCS box domain-containing protein</fullName>
    </recommendedName>
</protein>
<dbReference type="SMART" id="SM00969">
    <property type="entry name" value="SOCS_box"/>
    <property type="match status" value="1"/>
</dbReference>
<dbReference type="PROSITE" id="PS50225">
    <property type="entry name" value="SOCS"/>
    <property type="match status" value="1"/>
</dbReference>
<evidence type="ECO:0000259" key="1">
    <source>
        <dbReference type="PROSITE" id="PS50225"/>
    </source>
</evidence>
<dbReference type="Proteomes" id="UP001209878">
    <property type="component" value="Unassembled WGS sequence"/>
</dbReference>
<proteinExistence type="predicted"/>
<reference evidence="2" key="1">
    <citation type="journal article" date="2023" name="Mol. Biol. Evol.">
        <title>Third-Generation Sequencing Reveals the Adaptive Role of the Epigenome in Three Deep-Sea Polychaetes.</title>
        <authorList>
            <person name="Perez M."/>
            <person name="Aroh O."/>
            <person name="Sun Y."/>
            <person name="Lan Y."/>
            <person name="Juniper S.K."/>
            <person name="Young C.R."/>
            <person name="Angers B."/>
            <person name="Qian P.Y."/>
        </authorList>
    </citation>
    <scope>NUCLEOTIDE SEQUENCE</scope>
    <source>
        <strain evidence="2">R07B-5</strain>
    </source>
</reference>
<dbReference type="AlphaFoldDB" id="A0AAD9UJD1"/>
<dbReference type="Gene3D" id="1.10.750.20">
    <property type="entry name" value="SOCS box"/>
    <property type="match status" value="1"/>
</dbReference>
<dbReference type="SMART" id="SM00253">
    <property type="entry name" value="SOCS"/>
    <property type="match status" value="1"/>
</dbReference>
<feature type="domain" description="SOCS box" evidence="1">
    <location>
        <begin position="382"/>
        <end position="419"/>
    </location>
</feature>
<dbReference type="InterPro" id="IPR011044">
    <property type="entry name" value="Quino_amine_DH_bsu"/>
</dbReference>
<dbReference type="GO" id="GO:0035556">
    <property type="term" value="P:intracellular signal transduction"/>
    <property type="evidence" value="ECO:0007669"/>
    <property type="project" value="InterPro"/>
</dbReference>
<keyword evidence="3" id="KW-1185">Reference proteome</keyword>